<proteinExistence type="predicted"/>
<dbReference type="EMBL" id="BONZ01000068">
    <property type="protein sequence ID" value="GIH18650.1"/>
    <property type="molecule type" value="Genomic_DNA"/>
</dbReference>
<dbReference type="Proteomes" id="UP000642748">
    <property type="component" value="Unassembled WGS sequence"/>
</dbReference>
<organism evidence="1 2">
    <name type="scientific">Rugosimonospora africana</name>
    <dbReference type="NCBI Taxonomy" id="556532"/>
    <lineage>
        <taxon>Bacteria</taxon>
        <taxon>Bacillati</taxon>
        <taxon>Actinomycetota</taxon>
        <taxon>Actinomycetes</taxon>
        <taxon>Micromonosporales</taxon>
        <taxon>Micromonosporaceae</taxon>
        <taxon>Rugosimonospora</taxon>
    </lineage>
</organism>
<name>A0A8J3QZK8_9ACTN</name>
<sequence>MFDLLRGPQATRLVFGGPDLVGPDPADQPRTLYGIDVHTVPVIDGTGTAREIYGLPAGGPTTAVTVRPDGYVAAITPA</sequence>
<dbReference type="RefSeq" id="WP_203922142.1">
    <property type="nucleotide sequence ID" value="NZ_BONZ01000068.1"/>
</dbReference>
<gene>
    <name evidence="1" type="ORF">Raf01_68220</name>
</gene>
<protein>
    <submittedName>
        <fullName evidence="1">Uncharacterized protein</fullName>
    </submittedName>
</protein>
<evidence type="ECO:0000313" key="2">
    <source>
        <dbReference type="Proteomes" id="UP000642748"/>
    </source>
</evidence>
<reference evidence="1" key="1">
    <citation type="submission" date="2021-01" db="EMBL/GenBank/DDBJ databases">
        <title>Whole genome shotgun sequence of Rugosimonospora africana NBRC 104875.</title>
        <authorList>
            <person name="Komaki H."/>
            <person name="Tamura T."/>
        </authorList>
    </citation>
    <scope>NUCLEOTIDE SEQUENCE</scope>
    <source>
        <strain evidence="1">NBRC 104875</strain>
    </source>
</reference>
<keyword evidence="2" id="KW-1185">Reference proteome</keyword>
<accession>A0A8J3QZK8</accession>
<comment type="caution">
    <text evidence="1">The sequence shown here is derived from an EMBL/GenBank/DDBJ whole genome shotgun (WGS) entry which is preliminary data.</text>
</comment>
<dbReference type="AlphaFoldDB" id="A0A8J3QZK8"/>
<evidence type="ECO:0000313" key="1">
    <source>
        <dbReference type="EMBL" id="GIH18650.1"/>
    </source>
</evidence>